<protein>
    <submittedName>
        <fullName evidence="1">Uncharacterized protein</fullName>
    </submittedName>
</protein>
<evidence type="ECO:0000313" key="2">
    <source>
        <dbReference type="Proteomes" id="UP001218218"/>
    </source>
</evidence>
<proteinExistence type="predicted"/>
<name>A0AAD7A2U7_9AGAR</name>
<gene>
    <name evidence="1" type="ORF">DFH08DRAFT_1079805</name>
</gene>
<organism evidence="1 2">
    <name type="scientific">Mycena albidolilacea</name>
    <dbReference type="NCBI Taxonomy" id="1033008"/>
    <lineage>
        <taxon>Eukaryota</taxon>
        <taxon>Fungi</taxon>
        <taxon>Dikarya</taxon>
        <taxon>Basidiomycota</taxon>
        <taxon>Agaricomycotina</taxon>
        <taxon>Agaricomycetes</taxon>
        <taxon>Agaricomycetidae</taxon>
        <taxon>Agaricales</taxon>
        <taxon>Marasmiineae</taxon>
        <taxon>Mycenaceae</taxon>
        <taxon>Mycena</taxon>
    </lineage>
</organism>
<dbReference type="Proteomes" id="UP001218218">
    <property type="component" value="Unassembled WGS sequence"/>
</dbReference>
<dbReference type="EMBL" id="JARIHO010000017">
    <property type="protein sequence ID" value="KAJ7348271.1"/>
    <property type="molecule type" value="Genomic_DNA"/>
</dbReference>
<reference evidence="1" key="1">
    <citation type="submission" date="2023-03" db="EMBL/GenBank/DDBJ databases">
        <title>Massive genome expansion in bonnet fungi (Mycena s.s.) driven by repeated elements and novel gene families across ecological guilds.</title>
        <authorList>
            <consortium name="Lawrence Berkeley National Laboratory"/>
            <person name="Harder C.B."/>
            <person name="Miyauchi S."/>
            <person name="Viragh M."/>
            <person name="Kuo A."/>
            <person name="Thoen E."/>
            <person name="Andreopoulos B."/>
            <person name="Lu D."/>
            <person name="Skrede I."/>
            <person name="Drula E."/>
            <person name="Henrissat B."/>
            <person name="Morin E."/>
            <person name="Kohler A."/>
            <person name="Barry K."/>
            <person name="LaButti K."/>
            <person name="Morin E."/>
            <person name="Salamov A."/>
            <person name="Lipzen A."/>
            <person name="Mereny Z."/>
            <person name="Hegedus B."/>
            <person name="Baldrian P."/>
            <person name="Stursova M."/>
            <person name="Weitz H."/>
            <person name="Taylor A."/>
            <person name="Grigoriev I.V."/>
            <person name="Nagy L.G."/>
            <person name="Martin F."/>
            <person name="Kauserud H."/>
        </authorList>
    </citation>
    <scope>NUCLEOTIDE SEQUENCE</scope>
    <source>
        <strain evidence="1">CBHHK002</strain>
    </source>
</reference>
<evidence type="ECO:0000313" key="1">
    <source>
        <dbReference type="EMBL" id="KAJ7348271.1"/>
    </source>
</evidence>
<comment type="caution">
    <text evidence="1">The sequence shown here is derived from an EMBL/GenBank/DDBJ whole genome shotgun (WGS) entry which is preliminary data.</text>
</comment>
<keyword evidence="2" id="KW-1185">Reference proteome</keyword>
<sequence>MAPGLLLSDLAPDVIFAIDIFVYCDIYSVVSTAQSPLDSDSVAAVSAETRLHPTIRNGPGVTYWENVAKLLPSGRHVLFNNRNKLECWNVADDKLMWKHVSGVAEAVVLEFAAEEIHFGSSANIIICARTYPLGGRRKNYVEIVTLDLQTGGSNTVLVTRAPSARDDNSYCNPAICGGLAAVDVTSTDRFMILNWRENSYFILKCRQELPSQLVLIQRHVLIKTSSQIDVITNIRLDPYWKPTLDISAPLEFSVVPATKLPTFSMFVDPATEQSFKHLYVHESPIRDDTYRVWIRGPTHAPYIEGLLRYQLSIPIHGAPYWRGGTQSFVVSSPYRVIPDSGHTLLQTKPETPPRVYTTRMCSPTSSAPARVEVPFCGEYQDVAPYSGAIMYCTRSSTVIKYYE</sequence>
<dbReference type="AlphaFoldDB" id="A0AAD7A2U7"/>
<accession>A0AAD7A2U7</accession>